<name>A0A9Q1C5M9_HOLLE</name>
<comment type="caution">
    <text evidence="1">The sequence shown here is derived from an EMBL/GenBank/DDBJ whole genome shotgun (WGS) entry which is preliminary data.</text>
</comment>
<gene>
    <name evidence="1" type="ORF">HOLleu_16367</name>
</gene>
<organism evidence="1 2">
    <name type="scientific">Holothuria leucospilota</name>
    <name type="common">Black long sea cucumber</name>
    <name type="synonym">Mertensiothuria leucospilota</name>
    <dbReference type="NCBI Taxonomy" id="206669"/>
    <lineage>
        <taxon>Eukaryota</taxon>
        <taxon>Metazoa</taxon>
        <taxon>Echinodermata</taxon>
        <taxon>Eleutherozoa</taxon>
        <taxon>Echinozoa</taxon>
        <taxon>Holothuroidea</taxon>
        <taxon>Aspidochirotacea</taxon>
        <taxon>Aspidochirotida</taxon>
        <taxon>Holothuriidae</taxon>
        <taxon>Holothuria</taxon>
    </lineage>
</organism>
<keyword evidence="2" id="KW-1185">Reference proteome</keyword>
<sequence>MPGFSEDPLQINDNRKTAVIDVELSRLNVVIAALQETRLADDRTLQETMGTFFWKGKNQGESGDHGINFAVKTTLLPSIDPPTAGSERLPRLRLNTTNSPVNLVSAYAPTLTSDREAKDQFYNQLDELI</sequence>
<reference evidence="1" key="1">
    <citation type="submission" date="2021-10" db="EMBL/GenBank/DDBJ databases">
        <title>Tropical sea cucumber genome reveals ecological adaptation and Cuvierian tubules defense mechanism.</title>
        <authorList>
            <person name="Chen T."/>
        </authorList>
    </citation>
    <scope>NUCLEOTIDE SEQUENCE</scope>
    <source>
        <strain evidence="1">Nanhai2018</strain>
        <tissue evidence="1">Muscle</tissue>
    </source>
</reference>
<protein>
    <submittedName>
        <fullName evidence="1">Uncharacterized protein</fullName>
    </submittedName>
</protein>
<dbReference type="SUPFAM" id="SSF56219">
    <property type="entry name" value="DNase I-like"/>
    <property type="match status" value="1"/>
</dbReference>
<dbReference type="OrthoDB" id="6147475at2759"/>
<evidence type="ECO:0000313" key="2">
    <source>
        <dbReference type="Proteomes" id="UP001152320"/>
    </source>
</evidence>
<proteinExistence type="predicted"/>
<dbReference type="InterPro" id="IPR036691">
    <property type="entry name" value="Endo/exonu/phosph_ase_sf"/>
</dbReference>
<dbReference type="EMBL" id="JAIZAY010000007">
    <property type="protein sequence ID" value="KAJ8038827.1"/>
    <property type="molecule type" value="Genomic_DNA"/>
</dbReference>
<accession>A0A9Q1C5M9</accession>
<evidence type="ECO:0000313" key="1">
    <source>
        <dbReference type="EMBL" id="KAJ8038827.1"/>
    </source>
</evidence>
<dbReference type="AlphaFoldDB" id="A0A9Q1C5M9"/>
<dbReference type="Proteomes" id="UP001152320">
    <property type="component" value="Chromosome 7"/>
</dbReference>
<dbReference type="Gene3D" id="3.60.10.10">
    <property type="entry name" value="Endonuclease/exonuclease/phosphatase"/>
    <property type="match status" value="1"/>
</dbReference>